<organism evidence="1 2">
    <name type="scientific">Leptospira santarosai</name>
    <dbReference type="NCBI Taxonomy" id="28183"/>
    <lineage>
        <taxon>Bacteria</taxon>
        <taxon>Pseudomonadati</taxon>
        <taxon>Spirochaetota</taxon>
        <taxon>Spirochaetia</taxon>
        <taxon>Leptospirales</taxon>
        <taxon>Leptospiraceae</taxon>
        <taxon>Leptospira</taxon>
    </lineage>
</organism>
<evidence type="ECO:0000313" key="1">
    <source>
        <dbReference type="EMBL" id="AVQ11328.1"/>
    </source>
</evidence>
<proteinExistence type="predicted"/>
<name>A0A2P1QQZ4_9LEPT</name>
<reference evidence="1 2" key="1">
    <citation type="journal article" date="2015" name="Genome Announc.">
        <title>Draft Genome Sequences of Leptospira santarosai Strains U160, U164, and U233, Isolated from Asymptomatic Cattle.</title>
        <authorList>
            <person name="Kremer F.S."/>
            <person name="Eslabao M.R."/>
            <person name="Provisor M."/>
            <person name="Woloski R.D."/>
            <person name="Ramires O.V."/>
            <person name="Moreno L.Z."/>
            <person name="Moreno A.M."/>
            <person name="Hamond C."/>
            <person name="Lilenbaum W."/>
            <person name="Dellagostin O.A."/>
        </authorList>
    </citation>
    <scope>NUCLEOTIDE SEQUENCE [LARGE SCALE GENOMIC DNA]</scope>
    <source>
        <strain evidence="1 2">U160</strain>
    </source>
</reference>
<protein>
    <submittedName>
        <fullName evidence="1">Uncharacterized protein</fullName>
    </submittedName>
</protein>
<sequence length="54" mass="6046">MVALQRANILFRPNSANAFLRIGVQGETMSFRFAVFAYLALSGSLDRTNLKRDP</sequence>
<gene>
    <name evidence="1" type="ORF">XB16_0993</name>
</gene>
<dbReference type="AlphaFoldDB" id="A0A2P1QQZ4"/>
<dbReference type="Proteomes" id="UP000033961">
    <property type="component" value="Chromosome I"/>
</dbReference>
<evidence type="ECO:0000313" key="2">
    <source>
        <dbReference type="Proteomes" id="UP000033961"/>
    </source>
</evidence>
<accession>A0A2P1QQZ4</accession>
<dbReference type="EMBL" id="CP027843">
    <property type="protein sequence ID" value="AVQ11328.1"/>
    <property type="molecule type" value="Genomic_DNA"/>
</dbReference>